<feature type="compositionally biased region" description="Basic and acidic residues" evidence="1">
    <location>
        <begin position="375"/>
        <end position="399"/>
    </location>
</feature>
<dbReference type="EMBL" id="SMDR01000004">
    <property type="protein sequence ID" value="TNJ32811.1"/>
    <property type="molecule type" value="Genomic_DNA"/>
</dbReference>
<comment type="caution">
    <text evidence="3">The sequence shown here is derived from an EMBL/GenBank/DDBJ whole genome shotgun (WGS) entry which is preliminary data.</text>
</comment>
<evidence type="ECO:0000313" key="3">
    <source>
        <dbReference type="EMBL" id="TNJ32811.1"/>
    </source>
</evidence>
<protein>
    <submittedName>
        <fullName evidence="3">DUF3617 domain-containing protein</fullName>
    </submittedName>
</protein>
<dbReference type="InterPro" id="IPR022061">
    <property type="entry name" value="DUF3617"/>
</dbReference>
<keyword evidence="2" id="KW-1133">Transmembrane helix</keyword>
<evidence type="ECO:0000256" key="2">
    <source>
        <dbReference type="SAM" id="Phobius"/>
    </source>
</evidence>
<evidence type="ECO:0000313" key="4">
    <source>
        <dbReference type="Proteomes" id="UP000305760"/>
    </source>
</evidence>
<dbReference type="AlphaFoldDB" id="A0A5C4RPZ9"/>
<dbReference type="Pfam" id="PF12276">
    <property type="entry name" value="DUF3617"/>
    <property type="match status" value="1"/>
</dbReference>
<feature type="region of interest" description="Disordered" evidence="1">
    <location>
        <begin position="354"/>
        <end position="399"/>
    </location>
</feature>
<name>A0A5C4RPZ9_9GAMM</name>
<proteinExistence type="predicted"/>
<feature type="transmembrane region" description="Helical" evidence="2">
    <location>
        <begin position="41"/>
        <end position="61"/>
    </location>
</feature>
<keyword evidence="2" id="KW-0812">Transmembrane</keyword>
<dbReference type="Proteomes" id="UP000305760">
    <property type="component" value="Unassembled WGS sequence"/>
</dbReference>
<evidence type="ECO:0000256" key="1">
    <source>
        <dbReference type="SAM" id="MobiDB-lite"/>
    </source>
</evidence>
<reference evidence="3 4" key="1">
    <citation type="submission" date="2019-03" db="EMBL/GenBank/DDBJ databases">
        <title>Arenimonas daejeonensis sp. nov., isolated from compost.</title>
        <authorList>
            <person name="Jeon C.O."/>
        </authorList>
    </citation>
    <scope>NUCLEOTIDE SEQUENCE [LARGE SCALE GENOMIC DNA]</scope>
    <source>
        <strain evidence="3 4">R29</strain>
    </source>
</reference>
<organism evidence="3 4">
    <name type="scientific">Arenimonas terrae</name>
    <dbReference type="NCBI Taxonomy" id="2546226"/>
    <lineage>
        <taxon>Bacteria</taxon>
        <taxon>Pseudomonadati</taxon>
        <taxon>Pseudomonadota</taxon>
        <taxon>Gammaproteobacteria</taxon>
        <taxon>Lysobacterales</taxon>
        <taxon>Lysobacteraceae</taxon>
        <taxon>Arenimonas</taxon>
    </lineage>
</organism>
<sequence>MDGTVTTGTSGRAERLGAFLPFVDRRHPRSRRTPVKPIRPLSFLALVLGVSVAGAVLAQAGTGNLYSVTTKMEMQGMPFAMPANTVQVCGPKDQASDKMVPADENCTVSNFRNTGNKSSFTMVCRGENPMTATGEFERLSADAYRGRMQMKGEMEGEPMDMTMTFEGKKIRDCNYATESPEAQGRAMLAKTCEEQLRMPAWQAYESFAGPNAVCASFKPRYCSAMLAASLKPDFIRNADYTAQEMAKHGAQGPTLWTAFQACGTTRPAALAKTCPMAEKTRDYVFITGYCPTLVAKACAAADPAKDYEFVIRSCPAQAQAAAGAHCAGRDFTAMRMSPYANFCSQYAAGSLQQRNAGSAGSAAPGARPAAVPAPKPEEPAAKPSWRDRLKSAKDKLTGG</sequence>
<keyword evidence="2" id="KW-0472">Membrane</keyword>
<accession>A0A5C4RPZ9</accession>
<dbReference type="OrthoDB" id="7056323at2"/>
<feature type="compositionally biased region" description="Low complexity" evidence="1">
    <location>
        <begin position="356"/>
        <end position="372"/>
    </location>
</feature>
<gene>
    <name evidence="3" type="ORF">E1B00_13935</name>
</gene>
<keyword evidence="4" id="KW-1185">Reference proteome</keyword>